<organism evidence="3">
    <name type="scientific">human gut metagenome</name>
    <dbReference type="NCBI Taxonomy" id="408170"/>
    <lineage>
        <taxon>unclassified sequences</taxon>
        <taxon>metagenomes</taxon>
        <taxon>organismal metagenomes</taxon>
    </lineage>
</organism>
<dbReference type="InterPro" id="IPR006145">
    <property type="entry name" value="PsdUridine_synth_RsuA/RluA"/>
</dbReference>
<dbReference type="EMBL" id="AJWZ01004721">
    <property type="protein sequence ID" value="EKC64639.1"/>
    <property type="molecule type" value="Genomic_DNA"/>
</dbReference>
<dbReference type="InterPro" id="IPR000748">
    <property type="entry name" value="PsdUridine_synth_RsuA/RluB/E/F"/>
</dbReference>
<dbReference type="SUPFAM" id="SSF55174">
    <property type="entry name" value="Alpha-L RNA-binding motif"/>
    <property type="match status" value="1"/>
</dbReference>
<dbReference type="GO" id="GO:0009982">
    <property type="term" value="F:pseudouridine synthase activity"/>
    <property type="evidence" value="ECO:0007669"/>
    <property type="project" value="InterPro"/>
</dbReference>
<dbReference type="FunFam" id="3.30.70.1560:FF:000001">
    <property type="entry name" value="Pseudouridine synthase"/>
    <property type="match status" value="1"/>
</dbReference>
<dbReference type="GO" id="GO:0003723">
    <property type="term" value="F:RNA binding"/>
    <property type="evidence" value="ECO:0007669"/>
    <property type="project" value="InterPro"/>
</dbReference>
<evidence type="ECO:0000259" key="2">
    <source>
        <dbReference type="SMART" id="SM00363"/>
    </source>
</evidence>
<dbReference type="NCBIfam" id="TIGR00093">
    <property type="entry name" value="pseudouridine synthase"/>
    <property type="match status" value="1"/>
</dbReference>
<gene>
    <name evidence="3" type="ORF">OBE_06846</name>
</gene>
<name>K1TB15_9ZZZZ</name>
<dbReference type="CDD" id="cd00165">
    <property type="entry name" value="S4"/>
    <property type="match status" value="1"/>
</dbReference>
<evidence type="ECO:0000256" key="1">
    <source>
        <dbReference type="ARBA" id="ARBA00023235"/>
    </source>
</evidence>
<dbReference type="InterPro" id="IPR020103">
    <property type="entry name" value="PsdUridine_synth_cat_dom_sf"/>
</dbReference>
<dbReference type="Gene3D" id="3.10.290.10">
    <property type="entry name" value="RNA-binding S4 domain"/>
    <property type="match status" value="1"/>
</dbReference>
<dbReference type="Pfam" id="PF01479">
    <property type="entry name" value="S4"/>
    <property type="match status" value="1"/>
</dbReference>
<reference evidence="3" key="1">
    <citation type="journal article" date="2013" name="Environ. Microbiol.">
        <title>Microbiota from the distal guts of lean and obese adolescents exhibit partial functional redundancy besides clear differences in community structure.</title>
        <authorList>
            <person name="Ferrer M."/>
            <person name="Ruiz A."/>
            <person name="Lanza F."/>
            <person name="Haange S.B."/>
            <person name="Oberbach A."/>
            <person name="Till H."/>
            <person name="Bargiela R."/>
            <person name="Campoy C."/>
            <person name="Segura M.T."/>
            <person name="Richter M."/>
            <person name="von Bergen M."/>
            <person name="Seifert J."/>
            <person name="Suarez A."/>
        </authorList>
    </citation>
    <scope>NUCLEOTIDE SEQUENCE</scope>
</reference>
<dbReference type="GO" id="GO:0010467">
    <property type="term" value="P:gene expression"/>
    <property type="evidence" value="ECO:0007669"/>
    <property type="project" value="UniProtKB-ARBA"/>
</dbReference>
<feature type="domain" description="RNA-binding S4" evidence="2">
    <location>
        <begin position="15"/>
        <end position="83"/>
    </location>
</feature>
<comment type="caution">
    <text evidence="3">The sequence shown here is derived from an EMBL/GenBank/DDBJ whole genome shotgun (WGS) entry which is preliminary data.</text>
</comment>
<dbReference type="SUPFAM" id="SSF55120">
    <property type="entry name" value="Pseudouridine synthase"/>
    <property type="match status" value="1"/>
</dbReference>
<dbReference type="GO" id="GO:0001522">
    <property type="term" value="P:pseudouridine synthesis"/>
    <property type="evidence" value="ECO:0007669"/>
    <property type="project" value="InterPro"/>
</dbReference>
<dbReference type="Gene3D" id="3.30.70.580">
    <property type="entry name" value="Pseudouridine synthase I, catalytic domain, N-terminal subdomain"/>
    <property type="match status" value="1"/>
</dbReference>
<keyword evidence="1" id="KW-0413">Isomerase</keyword>
<dbReference type="InterPro" id="IPR020094">
    <property type="entry name" value="TruA/RsuA/RluB/E/F_N"/>
</dbReference>
<dbReference type="PANTHER" id="PTHR47683">
    <property type="entry name" value="PSEUDOURIDINE SYNTHASE FAMILY PROTEIN-RELATED"/>
    <property type="match status" value="1"/>
</dbReference>
<evidence type="ECO:0000313" key="3">
    <source>
        <dbReference type="EMBL" id="EKC64639.1"/>
    </source>
</evidence>
<dbReference type="AlphaFoldDB" id="K1TB15"/>
<dbReference type="Pfam" id="PF00849">
    <property type="entry name" value="PseudoU_synth_2"/>
    <property type="match status" value="1"/>
</dbReference>
<accession>K1TB15</accession>
<dbReference type="InterPro" id="IPR050343">
    <property type="entry name" value="RsuA_PseudoU_synthase"/>
</dbReference>
<dbReference type="PANTHER" id="PTHR47683:SF4">
    <property type="entry name" value="PSEUDOURIDINE SYNTHASE"/>
    <property type="match status" value="1"/>
</dbReference>
<dbReference type="InterPro" id="IPR036986">
    <property type="entry name" value="S4_RNA-bd_sf"/>
</dbReference>
<proteinExistence type="predicted"/>
<protein>
    <submittedName>
        <fullName evidence="3">Ribosomal small subunit pseudouridine synthase A</fullName>
    </submittedName>
</protein>
<dbReference type="SMART" id="SM00363">
    <property type="entry name" value="S4"/>
    <property type="match status" value="1"/>
</dbReference>
<dbReference type="InterPro" id="IPR002942">
    <property type="entry name" value="S4_RNA-bd"/>
</dbReference>
<dbReference type="PROSITE" id="PS50889">
    <property type="entry name" value="S4"/>
    <property type="match status" value="1"/>
</dbReference>
<dbReference type="Gene3D" id="3.30.70.1560">
    <property type="entry name" value="Alpha-L RNA-binding motif"/>
    <property type="match status" value="1"/>
</dbReference>
<sequence>MGKQRILFSKEIKVERIDKIIASQTNYSRKDVKKLISQKKVRVNDEIVKRPEQKFDEQQDTIYIDGNKLDMKKHIYLVLNKPQGYISATEDRTAKTVLDLVPEQYMRKGLFPAGRLDKDTTGMMIITDDGEFAHNILAPRKHIEKTYRVQIDIDITEEMREKFKQGIVLKDHVCCPATIIVEDKNTALITITEGKYHQIKRMFGCFGAKVVRLHRISMGGLQLPSDLEEGQCRELTKEELEKVCIRDK</sequence>
<dbReference type="GO" id="GO:0005829">
    <property type="term" value="C:cytosol"/>
    <property type="evidence" value="ECO:0007669"/>
    <property type="project" value="UniProtKB-ARBA"/>
</dbReference>
<dbReference type="CDD" id="cd02553">
    <property type="entry name" value="PseudoU_synth_RsuA"/>
    <property type="match status" value="1"/>
</dbReference>
<dbReference type="InterPro" id="IPR042092">
    <property type="entry name" value="PsdUridine_s_RsuA/RluB/E/F_cat"/>
</dbReference>